<proteinExistence type="predicted"/>
<gene>
    <name evidence="5" type="ORF">K7X08_021516</name>
</gene>
<dbReference type="Proteomes" id="UP001152561">
    <property type="component" value="Unassembled WGS sequence"/>
</dbReference>
<evidence type="ECO:0000256" key="2">
    <source>
        <dbReference type="ARBA" id="ARBA00023180"/>
    </source>
</evidence>
<evidence type="ECO:0000313" key="5">
    <source>
        <dbReference type="EMBL" id="KAJ8551501.1"/>
    </source>
</evidence>
<keyword evidence="2" id="KW-0325">Glycoprotein</keyword>
<keyword evidence="1 3" id="KW-0732">Signal</keyword>
<feature type="signal peptide" evidence="3">
    <location>
        <begin position="1"/>
        <end position="22"/>
    </location>
</feature>
<dbReference type="SUPFAM" id="SSF51110">
    <property type="entry name" value="alpha-D-mannose-specific plant lectins"/>
    <property type="match status" value="1"/>
</dbReference>
<evidence type="ECO:0000256" key="1">
    <source>
        <dbReference type="ARBA" id="ARBA00022729"/>
    </source>
</evidence>
<evidence type="ECO:0000259" key="4">
    <source>
        <dbReference type="PROSITE" id="PS50927"/>
    </source>
</evidence>
<dbReference type="InterPro" id="IPR011009">
    <property type="entry name" value="Kinase-like_dom_sf"/>
</dbReference>
<dbReference type="SMART" id="SM00108">
    <property type="entry name" value="B_lectin"/>
    <property type="match status" value="1"/>
</dbReference>
<dbReference type="EMBL" id="JAJAGQ010000010">
    <property type="protein sequence ID" value="KAJ8551501.1"/>
    <property type="molecule type" value="Genomic_DNA"/>
</dbReference>
<dbReference type="Pfam" id="PF01453">
    <property type="entry name" value="B_lectin"/>
    <property type="match status" value="1"/>
</dbReference>
<feature type="chain" id="PRO_5040456917" description="Bulb-type lectin domain-containing protein" evidence="3">
    <location>
        <begin position="23"/>
        <end position="302"/>
    </location>
</feature>
<sequence>MQSASVLLFAFLLCLSCFNCDSRNTITADNVLSKGETLVSAGEIFELGFFTTKSDDGESNDYVGIWYKVSPKTVVWVANKNKSIPISTELLVIAIDDDGNLKVLDSMRNSYFSTEVTSSSSNLKHTTKLLDSGNLVLIDDLSGKRLWQSFDNPTDTFLPDDKKQIDVPFFNLKNTLAATDSFSDANKLGRGGFGPVYKAWKLWMENKALDMMDPILVDTCTENEALKCINVALLCVQENSGDRPTMSNVIIMLGSESMVLPRPNHPAFVTRRNMASMSSSSSYKTYTADSNNELTITVGEGR</sequence>
<dbReference type="SUPFAM" id="SSF56112">
    <property type="entry name" value="Protein kinase-like (PK-like)"/>
    <property type="match status" value="2"/>
</dbReference>
<name>A0A9Q1RDX3_9SOLA</name>
<accession>A0A9Q1RDX3</accession>
<feature type="domain" description="Bulb-type lectin" evidence="4">
    <location>
        <begin position="23"/>
        <end position="150"/>
    </location>
</feature>
<organism evidence="5 6">
    <name type="scientific">Anisodus acutangulus</name>
    <dbReference type="NCBI Taxonomy" id="402998"/>
    <lineage>
        <taxon>Eukaryota</taxon>
        <taxon>Viridiplantae</taxon>
        <taxon>Streptophyta</taxon>
        <taxon>Embryophyta</taxon>
        <taxon>Tracheophyta</taxon>
        <taxon>Spermatophyta</taxon>
        <taxon>Magnoliopsida</taxon>
        <taxon>eudicotyledons</taxon>
        <taxon>Gunneridae</taxon>
        <taxon>Pentapetalae</taxon>
        <taxon>asterids</taxon>
        <taxon>lamiids</taxon>
        <taxon>Solanales</taxon>
        <taxon>Solanaceae</taxon>
        <taxon>Solanoideae</taxon>
        <taxon>Hyoscyameae</taxon>
        <taxon>Anisodus</taxon>
    </lineage>
</organism>
<reference evidence="6" key="1">
    <citation type="journal article" date="2023" name="Proc. Natl. Acad. Sci. U.S.A.">
        <title>Genomic and structural basis for evolution of tropane alkaloid biosynthesis.</title>
        <authorList>
            <person name="Wanga Y.-J."/>
            <person name="Taina T."/>
            <person name="Yua J.-Y."/>
            <person name="Lia J."/>
            <person name="Xua B."/>
            <person name="Chenc J."/>
            <person name="D'Auriad J.C."/>
            <person name="Huanga J.-P."/>
            <person name="Huanga S.-X."/>
        </authorList>
    </citation>
    <scope>NUCLEOTIDE SEQUENCE [LARGE SCALE GENOMIC DNA]</scope>
    <source>
        <strain evidence="6">cv. KIB-2019</strain>
    </source>
</reference>
<evidence type="ECO:0000256" key="3">
    <source>
        <dbReference type="SAM" id="SignalP"/>
    </source>
</evidence>
<dbReference type="Gene3D" id="2.90.10.10">
    <property type="entry name" value="Bulb-type lectin domain"/>
    <property type="match status" value="1"/>
</dbReference>
<dbReference type="OrthoDB" id="688481at2759"/>
<keyword evidence="6" id="KW-1185">Reference proteome</keyword>
<dbReference type="CDD" id="cd00028">
    <property type="entry name" value="B_lectin"/>
    <property type="match status" value="1"/>
</dbReference>
<protein>
    <recommendedName>
        <fullName evidence="4">Bulb-type lectin domain-containing protein</fullName>
    </recommendedName>
</protein>
<evidence type="ECO:0000313" key="6">
    <source>
        <dbReference type="Proteomes" id="UP001152561"/>
    </source>
</evidence>
<dbReference type="PANTHER" id="PTHR32444">
    <property type="entry name" value="BULB-TYPE LECTIN DOMAIN-CONTAINING PROTEIN"/>
    <property type="match status" value="1"/>
</dbReference>
<dbReference type="InterPro" id="IPR001480">
    <property type="entry name" value="Bulb-type_lectin_dom"/>
</dbReference>
<dbReference type="Gene3D" id="3.30.200.20">
    <property type="entry name" value="Phosphorylase Kinase, domain 1"/>
    <property type="match status" value="1"/>
</dbReference>
<dbReference type="PROSITE" id="PS50927">
    <property type="entry name" value="BULB_LECTIN"/>
    <property type="match status" value="1"/>
</dbReference>
<dbReference type="InterPro" id="IPR036426">
    <property type="entry name" value="Bulb-type_lectin_dom_sf"/>
</dbReference>
<dbReference type="AlphaFoldDB" id="A0A9Q1RDX3"/>
<comment type="caution">
    <text evidence="5">The sequence shown here is derived from an EMBL/GenBank/DDBJ whole genome shotgun (WGS) entry which is preliminary data.</text>
</comment>
<dbReference type="PANTHER" id="PTHR32444:SF235">
    <property type="entry name" value="OS01G0783900 PROTEIN"/>
    <property type="match status" value="1"/>
</dbReference>